<evidence type="ECO:0000259" key="4">
    <source>
        <dbReference type="Pfam" id="PF03372"/>
    </source>
</evidence>
<dbReference type="AlphaFoldDB" id="A0A1G6Q6Y7"/>
<evidence type="ECO:0000256" key="2">
    <source>
        <dbReference type="ARBA" id="ARBA00022722"/>
    </source>
</evidence>
<proteinExistence type="inferred from homology"/>
<dbReference type="RefSeq" id="WP_050412937.1">
    <property type="nucleotide sequence ID" value="NZ_FMZQ01000007.1"/>
</dbReference>
<comment type="similarity">
    <text evidence="1">Belongs to the DNase I family.</text>
</comment>
<sequence>MLRKMLVLVLLSTLSFVSFAADLRVATWNIQRLGEGGQKSFPAMAEVIARVDFIAIQEIMSESALAELHDAVQARTGEPWGLLKSHLIGRGSYKEMYAFLWRETAVEYVDGAVVYLDHGDRFAREPLSARFKSTGTGEEFVAATIHVLYGRSEADRIPEIEALGDYWEWLREVYPETPTMMVMGDFNLPPSHRAWASVKASARPLVTRGASTLSSVNGKFANLYDNVWLGNGSSMGVTSAAVLAYPKLIGWTHAQARQFVSDHAPVVATLSTNPGAASEQLTVQAQPTTAPFQIAAKHPDHSGEAMIRGNRNSMIFHRADCPSYGDVSPRNRVEFATAQDAEEAGYRLAGNCP</sequence>
<evidence type="ECO:0000313" key="5">
    <source>
        <dbReference type="EMBL" id="SDC87365.1"/>
    </source>
</evidence>
<keyword evidence="5" id="KW-0255">Endonuclease</keyword>
<dbReference type="SUPFAM" id="SSF56219">
    <property type="entry name" value="DNase I-like"/>
    <property type="match status" value="1"/>
</dbReference>
<evidence type="ECO:0000256" key="3">
    <source>
        <dbReference type="ARBA" id="ARBA00022801"/>
    </source>
</evidence>
<dbReference type="Gene3D" id="3.60.10.10">
    <property type="entry name" value="Endonuclease/exonuclease/phosphatase"/>
    <property type="match status" value="1"/>
</dbReference>
<protein>
    <submittedName>
        <fullName evidence="5">Metal-dependent hydrolase, endonuclease/exonuclease/phosphatase family</fullName>
    </submittedName>
</protein>
<dbReference type="GO" id="GO:0004519">
    <property type="term" value="F:endonuclease activity"/>
    <property type="evidence" value="ECO:0007669"/>
    <property type="project" value="UniProtKB-KW"/>
</dbReference>
<dbReference type="SMART" id="SM00476">
    <property type="entry name" value="DNaseIc"/>
    <property type="match status" value="1"/>
</dbReference>
<dbReference type="EMBL" id="FMZQ01000007">
    <property type="protein sequence ID" value="SDC87365.1"/>
    <property type="molecule type" value="Genomic_DNA"/>
</dbReference>
<dbReference type="Proteomes" id="UP000199467">
    <property type="component" value="Unassembled WGS sequence"/>
</dbReference>
<dbReference type="SUPFAM" id="SSF57884">
    <property type="entry name" value="Ada DNA repair protein, N-terminal domain (N-Ada 10)"/>
    <property type="match status" value="1"/>
</dbReference>
<reference evidence="6" key="1">
    <citation type="submission" date="2016-10" db="EMBL/GenBank/DDBJ databases">
        <authorList>
            <person name="Varghese N."/>
            <person name="Submissions S."/>
        </authorList>
    </citation>
    <scope>NUCLEOTIDE SEQUENCE [LARGE SCALE GENOMIC DNA]</scope>
    <source>
        <strain evidence="6">DSM 26382</strain>
    </source>
</reference>
<dbReference type="InterPro" id="IPR005135">
    <property type="entry name" value="Endo/exonuclease/phosphatase"/>
</dbReference>
<dbReference type="InterPro" id="IPR016202">
    <property type="entry name" value="DNase_I"/>
</dbReference>
<gene>
    <name evidence="5" type="ORF">SAMN05216576_107256</name>
</gene>
<evidence type="ECO:0000313" key="6">
    <source>
        <dbReference type="Proteomes" id="UP000199467"/>
    </source>
</evidence>
<evidence type="ECO:0000256" key="1">
    <source>
        <dbReference type="ARBA" id="ARBA00007359"/>
    </source>
</evidence>
<dbReference type="PANTHER" id="PTHR11371">
    <property type="entry name" value="DEOXYRIBONUCLEASE"/>
    <property type="match status" value="1"/>
</dbReference>
<dbReference type="GO" id="GO:0004527">
    <property type="term" value="F:exonuclease activity"/>
    <property type="evidence" value="ECO:0007669"/>
    <property type="project" value="UniProtKB-KW"/>
</dbReference>
<keyword evidence="2" id="KW-0540">Nuclease</keyword>
<keyword evidence="5" id="KW-0269">Exonuclease</keyword>
<accession>A0A1G6Q6Y7</accession>
<keyword evidence="3 5" id="KW-0378">Hydrolase</keyword>
<dbReference type="GO" id="GO:0006308">
    <property type="term" value="P:DNA catabolic process"/>
    <property type="evidence" value="ECO:0007669"/>
    <property type="project" value="InterPro"/>
</dbReference>
<dbReference type="PANTHER" id="PTHR11371:SF31">
    <property type="entry name" value="EXTRACELLULAR NUCLEASE"/>
    <property type="match status" value="1"/>
</dbReference>
<dbReference type="InterPro" id="IPR036691">
    <property type="entry name" value="Endo/exonu/phosph_ase_sf"/>
</dbReference>
<dbReference type="CDD" id="cd10283">
    <property type="entry name" value="MnuA_DNase1-like"/>
    <property type="match status" value="1"/>
</dbReference>
<dbReference type="Gene3D" id="3.40.10.10">
    <property type="entry name" value="DNA Methylphosphotriester Repair Domain"/>
    <property type="match status" value="1"/>
</dbReference>
<organism evidence="5 6">
    <name type="scientific">Ectopseudomonas chengduensis</name>
    <dbReference type="NCBI Taxonomy" id="489632"/>
    <lineage>
        <taxon>Bacteria</taxon>
        <taxon>Pseudomonadati</taxon>
        <taxon>Pseudomonadota</taxon>
        <taxon>Gammaproteobacteria</taxon>
        <taxon>Pseudomonadales</taxon>
        <taxon>Pseudomonadaceae</taxon>
        <taxon>Ectopseudomonas</taxon>
    </lineage>
</organism>
<dbReference type="Pfam" id="PF03372">
    <property type="entry name" value="Exo_endo_phos"/>
    <property type="match status" value="1"/>
</dbReference>
<feature type="domain" description="Endonuclease/exonuclease/phosphatase" evidence="4">
    <location>
        <begin position="26"/>
        <end position="193"/>
    </location>
</feature>
<keyword evidence="6" id="KW-1185">Reference proteome</keyword>
<dbReference type="InterPro" id="IPR035451">
    <property type="entry name" value="Ada-like_dom_sf"/>
</dbReference>
<dbReference type="GO" id="GO:0004536">
    <property type="term" value="F:DNA nuclease activity"/>
    <property type="evidence" value="ECO:0007669"/>
    <property type="project" value="InterPro"/>
</dbReference>
<name>A0A1G6Q6Y7_9GAMM</name>